<protein>
    <recommendedName>
        <fullName evidence="2">Protein kinase domain-containing protein</fullName>
    </recommendedName>
</protein>
<dbReference type="FunCoup" id="G0N476">
    <property type="interactions" value="60"/>
</dbReference>
<dbReference type="PROSITE" id="PS00107">
    <property type="entry name" value="PROTEIN_KINASE_ATP"/>
    <property type="match status" value="1"/>
</dbReference>
<dbReference type="OMA" id="INEHYEV"/>
<dbReference type="Gene3D" id="1.10.510.10">
    <property type="entry name" value="Transferase(Phosphotransferase) domain 1"/>
    <property type="match status" value="1"/>
</dbReference>
<dbReference type="InterPro" id="IPR050235">
    <property type="entry name" value="CK1_Ser-Thr_kinase"/>
</dbReference>
<gene>
    <name evidence="3" type="ORF">CAEBREN_10066</name>
</gene>
<accession>G0N476</accession>
<dbReference type="InterPro" id="IPR017441">
    <property type="entry name" value="Protein_kinase_ATP_BS"/>
</dbReference>
<dbReference type="GO" id="GO:0004672">
    <property type="term" value="F:protein kinase activity"/>
    <property type="evidence" value="ECO:0007669"/>
    <property type="project" value="InterPro"/>
</dbReference>
<feature type="domain" description="Protein kinase" evidence="2">
    <location>
        <begin position="49"/>
        <end position="306"/>
    </location>
</feature>
<dbReference type="AlphaFoldDB" id="G0N476"/>
<dbReference type="OrthoDB" id="5806932at2759"/>
<feature type="binding site" evidence="1">
    <location>
        <position position="79"/>
    </location>
    <ligand>
        <name>ATP</name>
        <dbReference type="ChEBI" id="CHEBI:30616"/>
    </ligand>
</feature>
<proteinExistence type="predicted"/>
<dbReference type="PROSITE" id="PS50011">
    <property type="entry name" value="PROTEIN_KINASE_DOM"/>
    <property type="match status" value="1"/>
</dbReference>
<keyword evidence="1" id="KW-0547">Nucleotide-binding</keyword>
<dbReference type="EMBL" id="GL379837">
    <property type="protein sequence ID" value="EGT52560.1"/>
    <property type="molecule type" value="Genomic_DNA"/>
</dbReference>
<organism evidence="4">
    <name type="scientific">Caenorhabditis brenneri</name>
    <name type="common">Nematode worm</name>
    <dbReference type="NCBI Taxonomy" id="135651"/>
    <lineage>
        <taxon>Eukaryota</taxon>
        <taxon>Metazoa</taxon>
        <taxon>Ecdysozoa</taxon>
        <taxon>Nematoda</taxon>
        <taxon>Chromadorea</taxon>
        <taxon>Rhabditida</taxon>
        <taxon>Rhabditina</taxon>
        <taxon>Rhabditomorpha</taxon>
        <taxon>Rhabditoidea</taxon>
        <taxon>Rhabditidae</taxon>
        <taxon>Peloderinae</taxon>
        <taxon>Caenorhabditis</taxon>
    </lineage>
</organism>
<dbReference type="HOGENOM" id="CLU_057919_0_0_1"/>
<dbReference type="eggNOG" id="KOG1164">
    <property type="taxonomic scope" value="Eukaryota"/>
</dbReference>
<name>G0N476_CAEBE</name>
<sequence length="331" mass="38161">MIRNLRLTSYGNCRVQHLFAHRRVTTPSATKIICFRMADLQPNNVINGYRILSVIGSGKFGKCYTVQNERRAGATMVMKVLRNIPAEEQAYQRELEVLRSLPQTYKFATFIAEFPIDANYKCIVMTYCGISLHKLRLRNDNGRFSLENTLRIGYQLFDLVHSFHSFGWLHRDIHSGNVTLTTDQFHRPKLGIIDYGLCVPRNGPPSTDVLSMWNKSLYANLGLPFSETDDYVTIVFLLMRCLNLQPLDRGDKPFDRPLFRAAQKAQFHHSPKTFLSREYQWIGKLYTLVESQRYTGIDINAVKTYIRSVNRNFDPSSDITHAVRNGLVIID</sequence>
<dbReference type="STRING" id="135651.G0N476"/>
<evidence type="ECO:0000313" key="3">
    <source>
        <dbReference type="EMBL" id="EGT52560.1"/>
    </source>
</evidence>
<dbReference type="InterPro" id="IPR011009">
    <property type="entry name" value="Kinase-like_dom_sf"/>
</dbReference>
<dbReference type="Pfam" id="PF00069">
    <property type="entry name" value="Pkinase"/>
    <property type="match status" value="1"/>
</dbReference>
<evidence type="ECO:0000313" key="4">
    <source>
        <dbReference type="Proteomes" id="UP000008068"/>
    </source>
</evidence>
<evidence type="ECO:0000259" key="2">
    <source>
        <dbReference type="PROSITE" id="PS50011"/>
    </source>
</evidence>
<dbReference type="SUPFAM" id="SSF56112">
    <property type="entry name" value="Protein kinase-like (PK-like)"/>
    <property type="match status" value="1"/>
</dbReference>
<keyword evidence="1" id="KW-0067">ATP-binding</keyword>
<dbReference type="SMART" id="SM00220">
    <property type="entry name" value="S_TKc"/>
    <property type="match status" value="1"/>
</dbReference>
<keyword evidence="4" id="KW-1185">Reference proteome</keyword>
<dbReference type="InterPro" id="IPR000719">
    <property type="entry name" value="Prot_kinase_dom"/>
</dbReference>
<dbReference type="InParanoid" id="G0N476"/>
<evidence type="ECO:0000256" key="1">
    <source>
        <dbReference type="PROSITE-ProRule" id="PRU10141"/>
    </source>
</evidence>
<reference evidence="4" key="1">
    <citation type="submission" date="2011-07" db="EMBL/GenBank/DDBJ databases">
        <authorList>
            <consortium name="Caenorhabditis brenneri Sequencing and Analysis Consortium"/>
            <person name="Wilson R.K."/>
        </authorList>
    </citation>
    <scope>NUCLEOTIDE SEQUENCE [LARGE SCALE GENOMIC DNA]</scope>
    <source>
        <strain evidence="4">PB2801</strain>
    </source>
</reference>
<dbReference type="Proteomes" id="UP000008068">
    <property type="component" value="Unassembled WGS sequence"/>
</dbReference>
<dbReference type="GO" id="GO:0005524">
    <property type="term" value="F:ATP binding"/>
    <property type="evidence" value="ECO:0007669"/>
    <property type="project" value="UniProtKB-UniRule"/>
</dbReference>
<dbReference type="PANTHER" id="PTHR11909">
    <property type="entry name" value="CASEIN KINASE-RELATED"/>
    <property type="match status" value="1"/>
</dbReference>